<accession>A0A1V4H900</accession>
<evidence type="ECO:0000313" key="3">
    <source>
        <dbReference type="Proteomes" id="UP000190626"/>
    </source>
</evidence>
<sequence length="78" mass="8252">MSVQKQVMGNIVGLLSAPTYSIFLFVSGQVVSTLPPHMNSAIMLTAAMLGSVELPAAIINVYFIIGELVNGLQWLGMG</sequence>
<keyword evidence="3" id="KW-1185">Reference proteome</keyword>
<organism evidence="2 3">
    <name type="scientific">Paenibacillus ferrarius</name>
    <dbReference type="NCBI Taxonomy" id="1469647"/>
    <lineage>
        <taxon>Bacteria</taxon>
        <taxon>Bacillati</taxon>
        <taxon>Bacillota</taxon>
        <taxon>Bacilli</taxon>
        <taxon>Bacillales</taxon>
        <taxon>Paenibacillaceae</taxon>
        <taxon>Paenibacillus</taxon>
    </lineage>
</organism>
<name>A0A1V4H900_9BACL</name>
<feature type="transmembrane region" description="Helical" evidence="1">
    <location>
        <begin position="40"/>
        <end position="65"/>
    </location>
</feature>
<feature type="transmembrane region" description="Helical" evidence="1">
    <location>
        <begin position="7"/>
        <end position="28"/>
    </location>
</feature>
<comment type="caution">
    <text evidence="2">The sequence shown here is derived from an EMBL/GenBank/DDBJ whole genome shotgun (WGS) entry which is preliminary data.</text>
</comment>
<gene>
    <name evidence="2" type="ORF">BC351_39825</name>
</gene>
<proteinExistence type="predicted"/>
<dbReference type="Proteomes" id="UP000190626">
    <property type="component" value="Unassembled WGS sequence"/>
</dbReference>
<keyword evidence="1" id="KW-1133">Transmembrane helix</keyword>
<reference evidence="3" key="1">
    <citation type="submission" date="2016-07" db="EMBL/GenBank/DDBJ databases">
        <authorList>
            <person name="Florea S."/>
            <person name="Webb J.S."/>
            <person name="Jaromczyk J."/>
            <person name="Schardl C.L."/>
        </authorList>
    </citation>
    <scope>NUCLEOTIDE SEQUENCE [LARGE SCALE GENOMIC DNA]</scope>
    <source>
        <strain evidence="3">CY1</strain>
    </source>
</reference>
<keyword evidence="1" id="KW-0812">Transmembrane</keyword>
<dbReference type="AlphaFoldDB" id="A0A1V4H900"/>
<dbReference type="STRING" id="1469647.BC351_39825"/>
<evidence type="ECO:0000313" key="2">
    <source>
        <dbReference type="EMBL" id="OPH47431.1"/>
    </source>
</evidence>
<protein>
    <submittedName>
        <fullName evidence="2">Uncharacterized protein</fullName>
    </submittedName>
</protein>
<dbReference type="EMBL" id="MBTG01000057">
    <property type="protein sequence ID" value="OPH47431.1"/>
    <property type="molecule type" value="Genomic_DNA"/>
</dbReference>
<keyword evidence="1" id="KW-0472">Membrane</keyword>
<evidence type="ECO:0000256" key="1">
    <source>
        <dbReference type="SAM" id="Phobius"/>
    </source>
</evidence>